<accession>A0ABV2LQ05</accession>
<keyword evidence="4" id="KW-1185">Reference proteome</keyword>
<dbReference type="Gene3D" id="3.30.830.10">
    <property type="entry name" value="Metalloenzyme, LuxS/M16 peptidase-like"/>
    <property type="match status" value="2"/>
</dbReference>
<feature type="signal peptide" evidence="1">
    <location>
        <begin position="1"/>
        <end position="19"/>
    </location>
</feature>
<proteinExistence type="predicted"/>
<dbReference type="InterPro" id="IPR011249">
    <property type="entry name" value="Metalloenz_LuxS/M16"/>
</dbReference>
<feature type="domain" description="Peptidase M16 C-terminal" evidence="2">
    <location>
        <begin position="197"/>
        <end position="375"/>
    </location>
</feature>
<name>A0ABV2LQ05_9FLAO</name>
<dbReference type="InterPro" id="IPR050361">
    <property type="entry name" value="MPP/UQCRC_Complex"/>
</dbReference>
<dbReference type="Pfam" id="PF05193">
    <property type="entry name" value="Peptidase_M16_C"/>
    <property type="match status" value="1"/>
</dbReference>
<dbReference type="EMBL" id="JBEPMO010000001">
    <property type="protein sequence ID" value="MET3730658.1"/>
    <property type="molecule type" value="Genomic_DNA"/>
</dbReference>
<evidence type="ECO:0000256" key="1">
    <source>
        <dbReference type="SAM" id="SignalP"/>
    </source>
</evidence>
<keyword evidence="1" id="KW-0732">Signal</keyword>
<feature type="chain" id="PRO_5046789425" evidence="1">
    <location>
        <begin position="20"/>
        <end position="679"/>
    </location>
</feature>
<evidence type="ECO:0000313" key="3">
    <source>
        <dbReference type="EMBL" id="MET3730658.1"/>
    </source>
</evidence>
<dbReference type="SUPFAM" id="SSF63411">
    <property type="entry name" value="LuxS/MPP-like metallohydrolase"/>
    <property type="match status" value="2"/>
</dbReference>
<protein>
    <submittedName>
        <fullName evidence="3">Zn-dependent peptidase</fullName>
    </submittedName>
</protein>
<evidence type="ECO:0000259" key="2">
    <source>
        <dbReference type="Pfam" id="PF05193"/>
    </source>
</evidence>
<dbReference type="RefSeq" id="WP_354505889.1">
    <property type="nucleotide sequence ID" value="NZ_JBEPMO010000001.1"/>
</dbReference>
<comment type="caution">
    <text evidence="3">The sequence shown here is derived from an EMBL/GenBank/DDBJ whole genome shotgun (WGS) entry which is preliminary data.</text>
</comment>
<gene>
    <name evidence="3" type="ORF">ABID46_000210</name>
</gene>
<organism evidence="3 4">
    <name type="scientific">Moheibacter stercoris</name>
    <dbReference type="NCBI Taxonomy" id="1628251"/>
    <lineage>
        <taxon>Bacteria</taxon>
        <taxon>Pseudomonadati</taxon>
        <taxon>Bacteroidota</taxon>
        <taxon>Flavobacteriia</taxon>
        <taxon>Flavobacteriales</taxon>
        <taxon>Weeksellaceae</taxon>
        <taxon>Moheibacter</taxon>
    </lineage>
</organism>
<reference evidence="3 4" key="1">
    <citation type="submission" date="2024-06" db="EMBL/GenBank/DDBJ databases">
        <title>Genomic Encyclopedia of Type Strains, Phase IV (KMG-IV): sequencing the most valuable type-strain genomes for metagenomic binning, comparative biology and taxonomic classification.</title>
        <authorList>
            <person name="Goeker M."/>
        </authorList>
    </citation>
    <scope>NUCLEOTIDE SEQUENCE [LARGE SCALE GENOMIC DNA]</scope>
    <source>
        <strain evidence="3 4">DSM 29388</strain>
    </source>
</reference>
<sequence>MKNLVYLFIMVFLATGVNAQIDRSQPKPGPAPKVNLGKPQTFELANGLKVMVVENHKLPRVTMTLSLDNPPFPEGNKKGIDDLTGALIGNGTSKISKEKFQEEVDFMGARVNFRSSGASASTLSRYFPRVMELMAQGAIDPNFTQTDFDTEVARFLDGLKAEEKSVAANAQRVENVLVFGKNHPAGEYTTEERLKGLTLADVKAHYANYFVPNNAYLIVMGDVKFNEVKKLVEKNFNNWKKGTLPASKYEDPKPLAKAEINFVDMPNAVQSEIAILGLSNLKMTDKDYFAAIIANQIYGGDFNSYLNMNLREANGWTYGARSSIRGNKYVGKFKANSQVRNEVTDSAVVEAMKELNRIRTEKVTAEMLATVKASLIGNFVMDAEKPEVIARQALLTQTQGLPADFYETYIQKINAVTADDVQKAAQKYFSYDNARILVVGKAAEVLPALEKLPYTINYFDRFGNPTAKPEQKKVDASVTVQSVFDKYIAAIGGDKTKAVKTIVANYAGEIQGMKLNIKTINTVEGKSVLDVTMMGQSMQKVVFNGKTGYSVTQGQKSEMKAEEIADQQYDAQPFAELTLAKKAGVKVGGIENFNGKEAYVIVDGKKKYFYDVASGLKLGSSAEVEAQGQKMVQTSIYDGYKEVQGVKIPEKLILNMGMDVTFTLVDAKINEGVTDADFQ</sequence>
<dbReference type="PANTHER" id="PTHR11851">
    <property type="entry name" value="METALLOPROTEASE"/>
    <property type="match status" value="1"/>
</dbReference>
<dbReference type="PANTHER" id="PTHR11851:SF224">
    <property type="entry name" value="PROCESSING PROTEASE"/>
    <property type="match status" value="1"/>
</dbReference>
<dbReference type="InterPro" id="IPR007863">
    <property type="entry name" value="Peptidase_M16_C"/>
</dbReference>
<evidence type="ECO:0000313" key="4">
    <source>
        <dbReference type="Proteomes" id="UP001549146"/>
    </source>
</evidence>
<dbReference type="Proteomes" id="UP001549146">
    <property type="component" value="Unassembled WGS sequence"/>
</dbReference>